<dbReference type="AlphaFoldDB" id="A0A5D4MFW3"/>
<feature type="transmembrane region" description="Helical" evidence="1">
    <location>
        <begin position="103"/>
        <end position="120"/>
    </location>
</feature>
<dbReference type="EMBL" id="VTEG01000003">
    <property type="protein sequence ID" value="TYS00388.1"/>
    <property type="molecule type" value="Genomic_DNA"/>
</dbReference>
<keyword evidence="3" id="KW-0482">Metalloprotease</keyword>
<reference evidence="3 4" key="1">
    <citation type="submission" date="2019-08" db="EMBL/GenBank/DDBJ databases">
        <title>Bacillus genomes from the desert of Cuatro Cienegas, Coahuila.</title>
        <authorList>
            <person name="Olmedo-Alvarez G."/>
        </authorList>
    </citation>
    <scope>NUCLEOTIDE SEQUENCE [LARGE SCALE GENOMIC DNA]</scope>
    <source>
        <strain evidence="3 4">CH128b_4D</strain>
    </source>
</reference>
<dbReference type="Pfam" id="PF02517">
    <property type="entry name" value="Rce1-like"/>
    <property type="match status" value="1"/>
</dbReference>
<proteinExistence type="predicted"/>
<feature type="transmembrane region" description="Helical" evidence="1">
    <location>
        <begin position="164"/>
        <end position="184"/>
    </location>
</feature>
<accession>A0A5D4MFW3</accession>
<dbReference type="RefSeq" id="WP_148953446.1">
    <property type="nucleotide sequence ID" value="NZ_VTEG01000003.1"/>
</dbReference>
<keyword evidence="1" id="KW-1133">Transmembrane helix</keyword>
<dbReference type="InterPro" id="IPR003675">
    <property type="entry name" value="Rce1/LyrA-like_dom"/>
</dbReference>
<name>A0A5D4MFW3_9BACI</name>
<comment type="caution">
    <text evidence="3">The sequence shown here is derived from an EMBL/GenBank/DDBJ whole genome shotgun (WGS) entry which is preliminary data.</text>
</comment>
<evidence type="ECO:0000256" key="1">
    <source>
        <dbReference type="SAM" id="Phobius"/>
    </source>
</evidence>
<organism evidence="3 4">
    <name type="scientific">Rossellomorea vietnamensis</name>
    <dbReference type="NCBI Taxonomy" id="218284"/>
    <lineage>
        <taxon>Bacteria</taxon>
        <taxon>Bacillati</taxon>
        <taxon>Bacillota</taxon>
        <taxon>Bacilli</taxon>
        <taxon>Bacillales</taxon>
        <taxon>Bacillaceae</taxon>
        <taxon>Rossellomorea</taxon>
    </lineage>
</organism>
<keyword evidence="1" id="KW-0812">Transmembrane</keyword>
<gene>
    <name evidence="3" type="ORF">FZC84_07570</name>
</gene>
<evidence type="ECO:0000313" key="4">
    <source>
        <dbReference type="Proteomes" id="UP000325182"/>
    </source>
</evidence>
<evidence type="ECO:0000259" key="2">
    <source>
        <dbReference type="Pfam" id="PF02517"/>
    </source>
</evidence>
<keyword evidence="3" id="KW-0645">Protease</keyword>
<keyword evidence="3" id="KW-0378">Hydrolase</keyword>
<dbReference type="GO" id="GO:0006508">
    <property type="term" value="P:proteolysis"/>
    <property type="evidence" value="ECO:0007669"/>
    <property type="project" value="UniProtKB-KW"/>
</dbReference>
<dbReference type="GO" id="GO:0008237">
    <property type="term" value="F:metallopeptidase activity"/>
    <property type="evidence" value="ECO:0007669"/>
    <property type="project" value="UniProtKB-KW"/>
</dbReference>
<feature type="transmembrane region" description="Helical" evidence="1">
    <location>
        <begin position="132"/>
        <end position="152"/>
    </location>
</feature>
<dbReference type="Proteomes" id="UP000325182">
    <property type="component" value="Unassembled WGS sequence"/>
</dbReference>
<evidence type="ECO:0000313" key="3">
    <source>
        <dbReference type="EMBL" id="TYS00388.1"/>
    </source>
</evidence>
<keyword evidence="1" id="KW-0472">Membrane</keyword>
<dbReference type="GO" id="GO:0080120">
    <property type="term" value="P:CAAX-box protein maturation"/>
    <property type="evidence" value="ECO:0007669"/>
    <property type="project" value="UniProtKB-ARBA"/>
</dbReference>
<feature type="transmembrane region" description="Helical" evidence="1">
    <location>
        <begin position="191"/>
        <end position="212"/>
    </location>
</feature>
<dbReference type="GO" id="GO:0004175">
    <property type="term" value="F:endopeptidase activity"/>
    <property type="evidence" value="ECO:0007669"/>
    <property type="project" value="UniProtKB-ARBA"/>
</dbReference>
<feature type="transmembrane region" description="Helical" evidence="1">
    <location>
        <begin position="12"/>
        <end position="40"/>
    </location>
</feature>
<sequence>MKKTILLMGPTLMIFIGLTLIGNVPLTFALFYGWLLLAPLCLSCKKQNHSQWKFTITSRSLLLGIASGILVLVIIFAAVSYFFSFLIDLELIRSLLREWNFDGRMIWLLMAVLIVLNPYLEENYWRNFIFEELKVSSSAGMAIIISSFFYSLYHLLSLMELFNWPFNVIAVIPIFLAGIIWGFFRHKSGSLAAPILSHVLADTGIMLVYLVYIHNWQ</sequence>
<feature type="transmembrane region" description="Helical" evidence="1">
    <location>
        <begin position="61"/>
        <end position="83"/>
    </location>
</feature>
<protein>
    <submittedName>
        <fullName evidence="3">CPBP family intramembrane metalloprotease</fullName>
    </submittedName>
</protein>
<feature type="domain" description="CAAX prenyl protease 2/Lysostaphin resistance protein A-like" evidence="2">
    <location>
        <begin position="106"/>
        <end position="203"/>
    </location>
</feature>